<keyword evidence="2" id="KW-1185">Reference proteome</keyword>
<gene>
    <name evidence="1" type="ORF">VSR83_12050</name>
</gene>
<evidence type="ECO:0000313" key="1">
    <source>
        <dbReference type="EMBL" id="MEM5400815.1"/>
    </source>
</evidence>
<dbReference type="Proteomes" id="UP001392318">
    <property type="component" value="Unassembled WGS sequence"/>
</dbReference>
<name>A0ACC6RIZ6_9BURK</name>
<organism evidence="1 2">
    <name type="scientific">Paraburkholderia unamae</name>
    <dbReference type="NCBI Taxonomy" id="219649"/>
    <lineage>
        <taxon>Bacteria</taxon>
        <taxon>Pseudomonadati</taxon>
        <taxon>Pseudomonadota</taxon>
        <taxon>Betaproteobacteria</taxon>
        <taxon>Burkholderiales</taxon>
        <taxon>Burkholderiaceae</taxon>
        <taxon>Paraburkholderia</taxon>
    </lineage>
</organism>
<dbReference type="EMBL" id="JAYMRU010000007">
    <property type="protein sequence ID" value="MEM5400815.1"/>
    <property type="molecule type" value="Genomic_DNA"/>
</dbReference>
<protein>
    <submittedName>
        <fullName evidence="1">Uncharacterized protein</fullName>
    </submittedName>
</protein>
<sequence>MAGFQDITTIIVEQFKVSNKLVPCIMGAPGGGKSALAIQIGEKGEEYFGVPFDNVIIFNASLRDPTDLLGMPNVHGECARWLPPEELYTCRTGRNLIIIEEIGDMSPEMSNAMCGLLELRQVNNLKLSDETYIIATGNRTEDKSGAQRMTTKLANRVQRFDFDTRLDDWCDWALGAGVDVQMIQFLRFKPNLLHDFDANRLLNPSPRAWAKANLVPATLDSVLYMDAIAGNVGQGAAAEYTAFRRIADNLPSIDSILMNPATVDVPEDVAVRFALIGAIAQRTTKDNIDRLIEFTNRMPVDFNVMYMNDVTKMQPDVKKTKAFVSWAVKNANALV</sequence>
<comment type="caution">
    <text evidence="1">The sequence shown here is derived from an EMBL/GenBank/DDBJ whole genome shotgun (WGS) entry which is preliminary data.</text>
</comment>
<reference evidence="1" key="1">
    <citation type="submission" date="2024-01" db="EMBL/GenBank/DDBJ databases">
        <title>The diversity of rhizobia nodulating Mimosa spp. in eleven states of Brazil covering several biomes is determined by host plant, location, and edaphic factors.</title>
        <authorList>
            <person name="Rouws L."/>
            <person name="Barauna A."/>
            <person name="Beukes C."/>
            <person name="De Faria S.M."/>
            <person name="Gross E."/>
            <person name="Dos Reis Junior F.B."/>
            <person name="Simon M."/>
            <person name="Maluk M."/>
            <person name="Odee D.W."/>
            <person name="Kenicer G."/>
            <person name="Young J.P.W."/>
            <person name="Reis V.M."/>
            <person name="Zilli J."/>
            <person name="James E.K."/>
        </authorList>
    </citation>
    <scope>NUCLEOTIDE SEQUENCE</scope>
    <source>
        <strain evidence="1">JPY452</strain>
    </source>
</reference>
<accession>A0ACC6RIZ6</accession>
<proteinExistence type="predicted"/>
<evidence type="ECO:0000313" key="2">
    <source>
        <dbReference type="Proteomes" id="UP001392318"/>
    </source>
</evidence>